<evidence type="ECO:0000313" key="3">
    <source>
        <dbReference type="Proteomes" id="UP000186002"/>
    </source>
</evidence>
<dbReference type="EMBL" id="FRBW01000008">
    <property type="protein sequence ID" value="SHN16682.1"/>
    <property type="molecule type" value="Genomic_DNA"/>
</dbReference>
<evidence type="ECO:0000313" key="2">
    <source>
        <dbReference type="EMBL" id="SHN16682.1"/>
    </source>
</evidence>
<dbReference type="Gene3D" id="1.10.1220.190">
    <property type="entry name" value="VirC2, RHH domain"/>
    <property type="match status" value="1"/>
</dbReference>
<dbReference type="Pfam" id="PF07181">
    <property type="entry name" value="VirC2"/>
    <property type="match status" value="1"/>
</dbReference>
<dbReference type="OrthoDB" id="8373325at2"/>
<dbReference type="InterPro" id="IPR009841">
    <property type="entry name" value="VirC2"/>
</dbReference>
<dbReference type="Proteomes" id="UP000186002">
    <property type="component" value="Unassembled WGS sequence"/>
</dbReference>
<proteinExistence type="predicted"/>
<name>A0A1M7PHZ2_9HYPH</name>
<keyword evidence="3" id="KW-1185">Reference proteome</keyword>
<dbReference type="RefSeq" id="WP_073015541.1">
    <property type="nucleotide sequence ID" value="NZ_FRBW01000008.1"/>
</dbReference>
<dbReference type="InterPro" id="IPR010985">
    <property type="entry name" value="Ribbon_hlx_hlx"/>
</dbReference>
<dbReference type="AlphaFoldDB" id="A0A1M7PHZ2"/>
<reference evidence="2 3" key="1">
    <citation type="submission" date="2016-11" db="EMBL/GenBank/DDBJ databases">
        <authorList>
            <person name="Jaros S."/>
            <person name="Januszkiewicz K."/>
            <person name="Wedrychowicz H."/>
        </authorList>
    </citation>
    <scope>NUCLEOTIDE SEQUENCE [LARGE SCALE GENOMIC DNA]</scope>
    <source>
        <strain evidence="2 3">DSM 22153</strain>
    </source>
</reference>
<sequence>MRLRKSPVSYQEFVETGEVRKKESVAAPVEQAAASLAGNPKPDHAGQATAAPTIPDMGQEKQKRRAKLPAKPHRRKKPGILVTVDVPLPAAGVSATFDALSRTYSGKRALALILRKAMPKLERHLLEGKSKSAPRDYPVQPGDLKTTRTMPEDAYQLAKVQFDPLDMLPNRQFGRIVALAALAAFFKNEKSG</sequence>
<evidence type="ECO:0000256" key="1">
    <source>
        <dbReference type="SAM" id="MobiDB-lite"/>
    </source>
</evidence>
<dbReference type="GO" id="GO:0006355">
    <property type="term" value="P:regulation of DNA-templated transcription"/>
    <property type="evidence" value="ECO:0007669"/>
    <property type="project" value="InterPro"/>
</dbReference>
<organism evidence="2 3">
    <name type="scientific">Roseibium suaedae</name>
    <dbReference type="NCBI Taxonomy" id="735517"/>
    <lineage>
        <taxon>Bacteria</taxon>
        <taxon>Pseudomonadati</taxon>
        <taxon>Pseudomonadota</taxon>
        <taxon>Alphaproteobacteria</taxon>
        <taxon>Hyphomicrobiales</taxon>
        <taxon>Stappiaceae</taxon>
        <taxon>Roseibium</taxon>
    </lineage>
</organism>
<dbReference type="SUPFAM" id="SSF47598">
    <property type="entry name" value="Ribbon-helix-helix"/>
    <property type="match status" value="1"/>
</dbReference>
<gene>
    <name evidence="2" type="ORF">SAMN05444272_4420</name>
</gene>
<protein>
    <submittedName>
        <fullName evidence="2">VirC2 protein</fullName>
    </submittedName>
</protein>
<feature type="compositionally biased region" description="Basic residues" evidence="1">
    <location>
        <begin position="62"/>
        <end position="77"/>
    </location>
</feature>
<dbReference type="InterPro" id="IPR038473">
    <property type="entry name" value="VirC2_C_sf"/>
</dbReference>
<accession>A0A1M7PHZ2</accession>
<feature type="region of interest" description="Disordered" evidence="1">
    <location>
        <begin position="1"/>
        <end position="77"/>
    </location>
</feature>